<dbReference type="CDD" id="cd07067">
    <property type="entry name" value="HP_PGM_like"/>
    <property type="match status" value="1"/>
</dbReference>
<reference evidence="3" key="1">
    <citation type="submission" date="2020-02" db="EMBL/GenBank/DDBJ databases">
        <authorList>
            <person name="Meier V. D."/>
        </authorList>
    </citation>
    <scope>NUCLEOTIDE SEQUENCE</scope>
    <source>
        <strain evidence="3">AVDCRST_MAG02</strain>
    </source>
</reference>
<gene>
    <name evidence="3" type="ORF">AVDCRST_MAG02-2409</name>
</gene>
<dbReference type="EMBL" id="CADCVH010000053">
    <property type="protein sequence ID" value="CAA9456809.1"/>
    <property type="molecule type" value="Genomic_DNA"/>
</dbReference>
<keyword evidence="3" id="KW-0378">Hydrolase</keyword>
<dbReference type="InterPro" id="IPR013078">
    <property type="entry name" value="His_Pase_superF_clade-1"/>
</dbReference>
<proteinExistence type="predicted"/>
<dbReference type="SUPFAM" id="SSF53254">
    <property type="entry name" value="Phosphoglycerate mutase-like"/>
    <property type="match status" value="1"/>
</dbReference>
<name>A0A6J4QVT7_9ACTN</name>
<dbReference type="InterPro" id="IPR029033">
    <property type="entry name" value="His_PPase_superfam"/>
</dbReference>
<dbReference type="AlphaFoldDB" id="A0A6J4QVT7"/>
<feature type="active site" description="Tele-phosphohistidine intermediate" evidence="1">
    <location>
        <position position="12"/>
    </location>
</feature>
<feature type="active site" description="Proton donor/acceptor" evidence="1">
    <location>
        <position position="85"/>
    </location>
</feature>
<dbReference type="InterPro" id="IPR050275">
    <property type="entry name" value="PGM_Phosphatase"/>
</dbReference>
<evidence type="ECO:0000256" key="1">
    <source>
        <dbReference type="PIRSR" id="PIRSR613078-1"/>
    </source>
</evidence>
<organism evidence="3">
    <name type="scientific">uncultured Rubrobacteraceae bacterium</name>
    <dbReference type="NCBI Taxonomy" id="349277"/>
    <lineage>
        <taxon>Bacteria</taxon>
        <taxon>Bacillati</taxon>
        <taxon>Actinomycetota</taxon>
        <taxon>Rubrobacteria</taxon>
        <taxon>Rubrobacterales</taxon>
        <taxon>Rubrobacteraceae</taxon>
        <taxon>environmental samples</taxon>
    </lineage>
</organism>
<evidence type="ECO:0000313" key="3">
    <source>
        <dbReference type="EMBL" id="CAA9456809.1"/>
    </source>
</evidence>
<dbReference type="Pfam" id="PF00300">
    <property type="entry name" value="His_Phos_1"/>
    <property type="match status" value="1"/>
</dbReference>
<dbReference type="Gene3D" id="3.40.50.1240">
    <property type="entry name" value="Phosphoglycerate mutase-like"/>
    <property type="match status" value="1"/>
</dbReference>
<accession>A0A6J4QVT7</accession>
<dbReference type="GO" id="GO:0043755">
    <property type="term" value="F:alpha-ribazole phosphatase activity"/>
    <property type="evidence" value="ECO:0007669"/>
    <property type="project" value="UniProtKB-EC"/>
</dbReference>
<evidence type="ECO:0000256" key="2">
    <source>
        <dbReference type="PIRSR" id="PIRSR613078-2"/>
    </source>
</evidence>
<sequence>MTEPVRLLLARHGRTEWHRDNRYVSRTDIGIDETGREQAQTLAQRAKEESPSLVLSSPLKRALLTAGPAAEACGLQPETDDRLRELDFGGWEGKTFGEIRAQDPERAERFLHSAEHGFPGGEPLEDGAGRILAVFEDLRRSHAGRTVLVVAHNTLLRLGLCAVLGVPLGEYRRRLPRVVNGAVSEVRFGEGGGALYSLNDPGQAKRTQREGKAQ</sequence>
<dbReference type="GO" id="GO:0005737">
    <property type="term" value="C:cytoplasm"/>
    <property type="evidence" value="ECO:0007669"/>
    <property type="project" value="TreeGrafter"/>
</dbReference>
<dbReference type="PANTHER" id="PTHR48100:SF1">
    <property type="entry name" value="HISTIDINE PHOSPHATASE FAMILY PROTEIN-RELATED"/>
    <property type="match status" value="1"/>
</dbReference>
<dbReference type="EC" id="3.1.3.73" evidence="3"/>
<dbReference type="SMART" id="SM00855">
    <property type="entry name" value="PGAM"/>
    <property type="match status" value="1"/>
</dbReference>
<dbReference type="PANTHER" id="PTHR48100">
    <property type="entry name" value="BROAD-SPECIFICITY PHOSPHATASE YOR283W-RELATED"/>
    <property type="match status" value="1"/>
</dbReference>
<protein>
    <submittedName>
        <fullName evidence="3">Alpha-ribazole-5'-phosphate phosphatase</fullName>
        <ecNumber evidence="3">3.1.3.73</ecNumber>
    </submittedName>
</protein>
<feature type="binding site" evidence="2">
    <location>
        <position position="61"/>
    </location>
    <ligand>
        <name>substrate</name>
    </ligand>
</feature>